<name>A0A5B0MGD5_PUCGR</name>
<dbReference type="AlphaFoldDB" id="A0A5B0MGD5"/>
<feature type="compositionally biased region" description="Basic and acidic residues" evidence="1">
    <location>
        <begin position="68"/>
        <end position="77"/>
    </location>
</feature>
<gene>
    <name evidence="2" type="ORF">PGT21_024134</name>
</gene>
<dbReference type="Proteomes" id="UP000324748">
    <property type="component" value="Unassembled WGS sequence"/>
</dbReference>
<proteinExistence type="predicted"/>
<sequence>MNRRSHTQAQAQRRNTPKKDPIDVAHNSAYSISPMTSVIHHHHHLPPSEARASREWRSTPAKATRPSKARDFDKFES</sequence>
<keyword evidence="3" id="KW-1185">Reference proteome</keyword>
<dbReference type="EMBL" id="VSWC01000157">
    <property type="protein sequence ID" value="KAA1074890.1"/>
    <property type="molecule type" value="Genomic_DNA"/>
</dbReference>
<accession>A0A5B0MGD5</accession>
<feature type="region of interest" description="Disordered" evidence="1">
    <location>
        <begin position="1"/>
        <end position="77"/>
    </location>
</feature>
<evidence type="ECO:0000256" key="1">
    <source>
        <dbReference type="SAM" id="MobiDB-lite"/>
    </source>
</evidence>
<protein>
    <submittedName>
        <fullName evidence="2">Uncharacterized protein</fullName>
    </submittedName>
</protein>
<comment type="caution">
    <text evidence="2">The sequence shown here is derived from an EMBL/GenBank/DDBJ whole genome shotgun (WGS) entry which is preliminary data.</text>
</comment>
<organism evidence="2 3">
    <name type="scientific">Puccinia graminis f. sp. tritici</name>
    <dbReference type="NCBI Taxonomy" id="56615"/>
    <lineage>
        <taxon>Eukaryota</taxon>
        <taxon>Fungi</taxon>
        <taxon>Dikarya</taxon>
        <taxon>Basidiomycota</taxon>
        <taxon>Pucciniomycotina</taxon>
        <taxon>Pucciniomycetes</taxon>
        <taxon>Pucciniales</taxon>
        <taxon>Pucciniaceae</taxon>
        <taxon>Puccinia</taxon>
    </lineage>
</organism>
<evidence type="ECO:0000313" key="3">
    <source>
        <dbReference type="Proteomes" id="UP000324748"/>
    </source>
</evidence>
<reference evidence="2 3" key="1">
    <citation type="submission" date="2019-05" db="EMBL/GenBank/DDBJ databases">
        <title>Emergence of the Ug99 lineage of the wheat stem rust pathogen through somatic hybridization.</title>
        <authorList>
            <person name="Li F."/>
            <person name="Upadhyaya N.M."/>
            <person name="Sperschneider J."/>
            <person name="Matny O."/>
            <person name="Nguyen-Phuc H."/>
            <person name="Mago R."/>
            <person name="Raley C."/>
            <person name="Miller M.E."/>
            <person name="Silverstein K.A.T."/>
            <person name="Henningsen E."/>
            <person name="Hirsch C.D."/>
            <person name="Visser B."/>
            <person name="Pretorius Z.A."/>
            <person name="Steffenson B.J."/>
            <person name="Schwessinger B."/>
            <person name="Dodds P.N."/>
            <person name="Figueroa M."/>
        </authorList>
    </citation>
    <scope>NUCLEOTIDE SEQUENCE [LARGE SCALE GENOMIC DNA]</scope>
    <source>
        <strain evidence="2">21-0</strain>
    </source>
</reference>
<evidence type="ECO:0000313" key="2">
    <source>
        <dbReference type="EMBL" id="KAA1074890.1"/>
    </source>
</evidence>